<dbReference type="PANTHER" id="PTHR37299:SF1">
    <property type="entry name" value="STAGE 0 SPORULATION PROTEIN A HOMOLOG"/>
    <property type="match status" value="1"/>
</dbReference>
<dbReference type="Gene3D" id="3.40.50.2300">
    <property type="match status" value="1"/>
</dbReference>
<dbReference type="Pfam" id="PF04397">
    <property type="entry name" value="LytTR"/>
    <property type="match status" value="1"/>
</dbReference>
<gene>
    <name evidence="4" type="ORF">H8S84_18565</name>
</gene>
<feature type="domain" description="HTH LytTR-type" evidence="3">
    <location>
        <begin position="144"/>
        <end position="248"/>
    </location>
</feature>
<dbReference type="SMART" id="SM00448">
    <property type="entry name" value="REC"/>
    <property type="match status" value="1"/>
</dbReference>
<dbReference type="PANTHER" id="PTHR37299">
    <property type="entry name" value="TRANSCRIPTIONAL REGULATOR-RELATED"/>
    <property type="match status" value="1"/>
</dbReference>
<feature type="modified residue" description="4-aspartylphosphate" evidence="1">
    <location>
        <position position="55"/>
    </location>
</feature>
<dbReference type="Pfam" id="PF00072">
    <property type="entry name" value="Response_reg"/>
    <property type="match status" value="1"/>
</dbReference>
<organism evidence="4 5">
    <name type="scientific">Pontibacter cellulosilyticus</name>
    <dbReference type="NCBI Taxonomy" id="1720253"/>
    <lineage>
        <taxon>Bacteria</taxon>
        <taxon>Pseudomonadati</taxon>
        <taxon>Bacteroidota</taxon>
        <taxon>Cytophagia</taxon>
        <taxon>Cytophagales</taxon>
        <taxon>Hymenobacteraceae</taxon>
        <taxon>Pontibacter</taxon>
    </lineage>
</organism>
<dbReference type="FunFam" id="3.40.50.2300:FF:000051">
    <property type="entry name" value="Two-component response regulator yehT"/>
    <property type="match status" value="1"/>
</dbReference>
<feature type="domain" description="Response regulatory" evidence="2">
    <location>
        <begin position="4"/>
        <end position="115"/>
    </location>
</feature>
<evidence type="ECO:0000259" key="3">
    <source>
        <dbReference type="PROSITE" id="PS50930"/>
    </source>
</evidence>
<dbReference type="InterPro" id="IPR011006">
    <property type="entry name" value="CheY-like_superfamily"/>
</dbReference>
<evidence type="ECO:0000313" key="5">
    <source>
        <dbReference type="Proteomes" id="UP000603640"/>
    </source>
</evidence>
<dbReference type="GO" id="GO:0003677">
    <property type="term" value="F:DNA binding"/>
    <property type="evidence" value="ECO:0007669"/>
    <property type="project" value="InterPro"/>
</dbReference>
<proteinExistence type="predicted"/>
<dbReference type="PROSITE" id="PS50110">
    <property type="entry name" value="RESPONSE_REGULATORY"/>
    <property type="match status" value="1"/>
</dbReference>
<name>A0A923SQ68_9BACT</name>
<sequence>MSSKCLIIDDEPLARSIVAEYLQGHPDIEVAQECGDGFEGVKAIMQHHPDLIFLDVQMPKINGFEMLELVEHAPSVIFTTAFDEYAIKAFEANAVDYLLKPFSKARFDAALQKWQEQRKIAAPEAKLQQLEETPAKQPEEQVRIVVKVGNNIKIIPVVDVLYLEAYDDYVKIHTKEGTFLKKKTMGYYENTLNPSQFVRVHRSFILALPQLTRIEPLEKDNHVALLKTGERIPLSKSGYTKLRSVLGL</sequence>
<dbReference type="RefSeq" id="WP_187068889.1">
    <property type="nucleotide sequence ID" value="NZ_JACRVF010000007.1"/>
</dbReference>
<dbReference type="InterPro" id="IPR007492">
    <property type="entry name" value="LytTR_DNA-bd_dom"/>
</dbReference>
<keyword evidence="1" id="KW-0597">Phosphoprotein</keyword>
<evidence type="ECO:0000313" key="4">
    <source>
        <dbReference type="EMBL" id="MBC5994855.1"/>
    </source>
</evidence>
<protein>
    <submittedName>
        <fullName evidence="4">Response regulator</fullName>
    </submittedName>
</protein>
<accession>A0A923SQ68</accession>
<dbReference type="SMART" id="SM00850">
    <property type="entry name" value="LytTR"/>
    <property type="match status" value="1"/>
</dbReference>
<evidence type="ECO:0000259" key="2">
    <source>
        <dbReference type="PROSITE" id="PS50110"/>
    </source>
</evidence>
<dbReference type="AlphaFoldDB" id="A0A923SQ68"/>
<dbReference type="EMBL" id="JACRVF010000007">
    <property type="protein sequence ID" value="MBC5994855.1"/>
    <property type="molecule type" value="Genomic_DNA"/>
</dbReference>
<dbReference type="GO" id="GO:0000156">
    <property type="term" value="F:phosphorelay response regulator activity"/>
    <property type="evidence" value="ECO:0007669"/>
    <property type="project" value="InterPro"/>
</dbReference>
<reference evidence="4" key="1">
    <citation type="submission" date="2020-08" db="EMBL/GenBank/DDBJ databases">
        <title>Pontibacter sp. SD6 16S ribosomal RNA gene Genome sequencing and assembly.</title>
        <authorList>
            <person name="Kang M."/>
        </authorList>
    </citation>
    <scope>NUCLEOTIDE SEQUENCE</scope>
    <source>
        <strain evidence="4">SD6</strain>
    </source>
</reference>
<dbReference type="Proteomes" id="UP000603640">
    <property type="component" value="Unassembled WGS sequence"/>
</dbReference>
<dbReference type="InterPro" id="IPR001789">
    <property type="entry name" value="Sig_transdc_resp-reg_receiver"/>
</dbReference>
<dbReference type="InterPro" id="IPR046947">
    <property type="entry name" value="LytR-like"/>
</dbReference>
<dbReference type="PROSITE" id="PS50930">
    <property type="entry name" value="HTH_LYTTR"/>
    <property type="match status" value="1"/>
</dbReference>
<keyword evidence="5" id="KW-1185">Reference proteome</keyword>
<evidence type="ECO:0000256" key="1">
    <source>
        <dbReference type="PROSITE-ProRule" id="PRU00169"/>
    </source>
</evidence>
<comment type="caution">
    <text evidence="4">The sequence shown here is derived from an EMBL/GenBank/DDBJ whole genome shotgun (WGS) entry which is preliminary data.</text>
</comment>
<dbReference type="Gene3D" id="2.40.50.1020">
    <property type="entry name" value="LytTr DNA-binding domain"/>
    <property type="match status" value="1"/>
</dbReference>
<dbReference type="SUPFAM" id="SSF52172">
    <property type="entry name" value="CheY-like"/>
    <property type="match status" value="1"/>
</dbReference>